<sequence length="69" mass="7597">MALGSACICLSYARALVGLILGQMPDGNPGTFIHGQRASIQCAQTRLKEVHLLFSYLFCQIQSFFLPHI</sequence>
<feature type="chain" id="PRO_5043131374" evidence="1">
    <location>
        <begin position="23"/>
        <end position="69"/>
    </location>
</feature>
<dbReference type="AlphaFoldDB" id="A0A0R3SNG4"/>
<dbReference type="Proteomes" id="UP000274504">
    <property type="component" value="Unassembled WGS sequence"/>
</dbReference>
<keyword evidence="1" id="KW-0732">Signal</keyword>
<evidence type="ECO:0000313" key="2">
    <source>
        <dbReference type="EMBL" id="VDL58795.1"/>
    </source>
</evidence>
<reference evidence="4" key="1">
    <citation type="submission" date="2017-02" db="UniProtKB">
        <authorList>
            <consortium name="WormBaseParasite"/>
        </authorList>
    </citation>
    <scope>IDENTIFICATION</scope>
</reference>
<feature type="signal peptide" evidence="1">
    <location>
        <begin position="1"/>
        <end position="22"/>
    </location>
</feature>
<evidence type="ECO:0000256" key="1">
    <source>
        <dbReference type="SAM" id="SignalP"/>
    </source>
</evidence>
<evidence type="ECO:0000313" key="3">
    <source>
        <dbReference type="Proteomes" id="UP000274504"/>
    </source>
</evidence>
<organism evidence="4">
    <name type="scientific">Hymenolepis diminuta</name>
    <name type="common">Rat tapeworm</name>
    <dbReference type="NCBI Taxonomy" id="6216"/>
    <lineage>
        <taxon>Eukaryota</taxon>
        <taxon>Metazoa</taxon>
        <taxon>Spiralia</taxon>
        <taxon>Lophotrochozoa</taxon>
        <taxon>Platyhelminthes</taxon>
        <taxon>Cestoda</taxon>
        <taxon>Eucestoda</taxon>
        <taxon>Cyclophyllidea</taxon>
        <taxon>Hymenolepididae</taxon>
        <taxon>Hymenolepis</taxon>
    </lineage>
</organism>
<evidence type="ECO:0000313" key="4">
    <source>
        <dbReference type="WBParaSite" id="HDID_0000647901-mRNA-1"/>
    </source>
</evidence>
<dbReference type="WBParaSite" id="HDID_0000647901-mRNA-1">
    <property type="protein sequence ID" value="HDID_0000647901-mRNA-1"/>
    <property type="gene ID" value="HDID_0000647901"/>
</dbReference>
<proteinExistence type="predicted"/>
<gene>
    <name evidence="2" type="ORF">HDID_LOCUS6477</name>
</gene>
<dbReference type="EMBL" id="UYSG01005587">
    <property type="protein sequence ID" value="VDL58795.1"/>
    <property type="molecule type" value="Genomic_DNA"/>
</dbReference>
<protein>
    <submittedName>
        <fullName evidence="4">Secreted protein</fullName>
    </submittedName>
</protein>
<accession>A0A0R3SNG4</accession>
<reference evidence="2 3" key="2">
    <citation type="submission" date="2018-11" db="EMBL/GenBank/DDBJ databases">
        <authorList>
            <consortium name="Pathogen Informatics"/>
        </authorList>
    </citation>
    <scope>NUCLEOTIDE SEQUENCE [LARGE SCALE GENOMIC DNA]</scope>
</reference>
<name>A0A0R3SNG4_HYMDI</name>